<comment type="catalytic activity">
    <reaction evidence="9 10">
        <text>UTP + L-glutamine + ATP + H2O = CTP + L-glutamate + ADP + phosphate + 2 H(+)</text>
        <dbReference type="Rhea" id="RHEA:26426"/>
        <dbReference type="ChEBI" id="CHEBI:15377"/>
        <dbReference type="ChEBI" id="CHEBI:15378"/>
        <dbReference type="ChEBI" id="CHEBI:29985"/>
        <dbReference type="ChEBI" id="CHEBI:30616"/>
        <dbReference type="ChEBI" id="CHEBI:37563"/>
        <dbReference type="ChEBI" id="CHEBI:43474"/>
        <dbReference type="ChEBI" id="CHEBI:46398"/>
        <dbReference type="ChEBI" id="CHEBI:58359"/>
        <dbReference type="ChEBI" id="CHEBI:456216"/>
        <dbReference type="EC" id="6.3.4.2"/>
    </reaction>
</comment>
<proteinExistence type="inferred from homology"/>
<dbReference type="PANTHER" id="PTHR11550:SF0">
    <property type="entry name" value="CTP SYNTHASE-RELATED"/>
    <property type="match status" value="1"/>
</dbReference>
<dbReference type="GO" id="GO:0005737">
    <property type="term" value="C:cytoplasm"/>
    <property type="evidence" value="ECO:0007669"/>
    <property type="project" value="TreeGrafter"/>
</dbReference>
<dbReference type="EC" id="6.3.4.2" evidence="10"/>
<protein>
    <recommendedName>
        <fullName evidence="10">CTP synthase</fullName>
        <ecNumber evidence="10">6.3.4.2</ecNumber>
    </recommendedName>
    <alternativeName>
        <fullName evidence="10">UTP--ammonia ligase</fullName>
    </alternativeName>
</protein>
<sequence>MKYILVTGGVISGVGKGVVSSSFGAILRACGLHVTAIKIDPYMNIDAGTFSPYEHGEVFVLDDGGEVDIDLGNYERFLDITLNSDNSITTGKINQQVIAKERKGEYLGKTVQIVPHMSNAIIDWVEDVASRPIKSDGDDDDTPPSVPDVCIVELGGTVGDIEGRPYTEAFRPFSRKHHGSFCVAHVSYVPQPASTKEHKTRPTRQSVKELQDCGLLPDLLVCRSENPIPLPVKEKISSFCNVGLDEVICLHDQSSIYYVPLVLRDQGILEYFQKRLCLEYKVPLSTNVLSSWEALTKKLETVRREVNIVLVGKYIKLHDAYASVIKALQHASLQANYKLNLKFVNAENLEVDAEKTNPDLFHESWMTVCNSDGVIVPGGFGKRGMEGKIAVIKWCRTLKKPFLGICLGLHAAVIEFARNVLGHKDANSTEMDPECKHPVISDMPGHTNIDMGGTMRLGRQTTVFSKEHMDYSVVRKLYGNRKEIKERHRHRYEVNQKYLQELENNGLYFVGTDVDGLRMEILELDTDKHPYFIATQFHPEYLSRPMKPSPPFLGFILAATNNLESYLKYGLDQLS</sequence>
<comment type="similarity">
    <text evidence="2 10">Belongs to the CTP synthase family.</text>
</comment>
<dbReference type="FunFam" id="3.40.50.300:FF:000207">
    <property type="entry name" value="CTP synthase"/>
    <property type="match status" value="1"/>
</dbReference>
<accession>A0A9P0AN01</accession>
<keyword evidence="4 10" id="KW-0547">Nucleotide-binding</keyword>
<dbReference type="InterPro" id="IPR033828">
    <property type="entry name" value="GATase1_CTP_Synthase"/>
</dbReference>
<dbReference type="Pfam" id="PF00117">
    <property type="entry name" value="GATase"/>
    <property type="match status" value="1"/>
</dbReference>
<reference evidence="13" key="1">
    <citation type="submission" date="2021-12" db="EMBL/GenBank/DDBJ databases">
        <authorList>
            <person name="King R."/>
        </authorList>
    </citation>
    <scope>NUCLEOTIDE SEQUENCE</scope>
</reference>
<dbReference type="Gene3D" id="3.40.50.880">
    <property type="match status" value="1"/>
</dbReference>
<dbReference type="GO" id="GO:0042802">
    <property type="term" value="F:identical protein binding"/>
    <property type="evidence" value="ECO:0007669"/>
    <property type="project" value="TreeGrafter"/>
</dbReference>
<dbReference type="CDD" id="cd01746">
    <property type="entry name" value="GATase1_CTP_Synthase"/>
    <property type="match status" value="1"/>
</dbReference>
<dbReference type="Proteomes" id="UP001152759">
    <property type="component" value="Chromosome 8"/>
</dbReference>
<comment type="function">
    <text evidence="8">Catalyzes the ATP-dependent amination of UTP to CTP with either L-glutamine or ammonia as the source of nitrogen. Constitutes the rate-limiting enzyme in the synthesis of cytosine nucleotides.</text>
</comment>
<evidence type="ECO:0000256" key="10">
    <source>
        <dbReference type="RuleBase" id="RU810713"/>
    </source>
</evidence>
<dbReference type="CDD" id="cd03113">
    <property type="entry name" value="CTPS_N"/>
    <property type="match status" value="1"/>
</dbReference>
<dbReference type="InterPro" id="IPR017926">
    <property type="entry name" value="GATASE"/>
</dbReference>
<dbReference type="PANTHER" id="PTHR11550">
    <property type="entry name" value="CTP SYNTHASE"/>
    <property type="match status" value="1"/>
</dbReference>
<dbReference type="GO" id="GO:0044210">
    <property type="term" value="P:'de novo' CTP biosynthetic process"/>
    <property type="evidence" value="ECO:0007669"/>
    <property type="project" value="UniProtKB-UniRule"/>
</dbReference>
<evidence type="ECO:0000256" key="3">
    <source>
        <dbReference type="ARBA" id="ARBA00022598"/>
    </source>
</evidence>
<evidence type="ECO:0000256" key="9">
    <source>
        <dbReference type="ARBA" id="ARBA00047781"/>
    </source>
</evidence>
<evidence type="ECO:0000256" key="4">
    <source>
        <dbReference type="ARBA" id="ARBA00022741"/>
    </source>
</evidence>
<keyword evidence="6 10" id="KW-0315">Glutamine amidotransferase</keyword>
<keyword evidence="14" id="KW-1185">Reference proteome</keyword>
<keyword evidence="5 10" id="KW-0067">ATP-binding</keyword>
<feature type="domain" description="Glutamine amidotransferase" evidence="11">
    <location>
        <begin position="317"/>
        <end position="556"/>
    </location>
</feature>
<evidence type="ECO:0000256" key="2">
    <source>
        <dbReference type="ARBA" id="ARBA00007533"/>
    </source>
</evidence>
<dbReference type="GO" id="GO:0097268">
    <property type="term" value="C:cytoophidium"/>
    <property type="evidence" value="ECO:0007669"/>
    <property type="project" value="TreeGrafter"/>
</dbReference>
<evidence type="ECO:0000256" key="8">
    <source>
        <dbReference type="ARBA" id="ARBA00037348"/>
    </source>
</evidence>
<name>A0A9P0AN01_BEMTA</name>
<dbReference type="NCBIfam" id="NF003792">
    <property type="entry name" value="PRK05380.1"/>
    <property type="match status" value="1"/>
</dbReference>
<dbReference type="AlphaFoldDB" id="A0A9P0AN01"/>
<evidence type="ECO:0000256" key="1">
    <source>
        <dbReference type="ARBA" id="ARBA00005171"/>
    </source>
</evidence>
<keyword evidence="3 10" id="KW-0436">Ligase</keyword>
<keyword evidence="7 10" id="KW-0665">Pyrimidine biosynthesis</keyword>
<evidence type="ECO:0000259" key="11">
    <source>
        <dbReference type="Pfam" id="PF00117"/>
    </source>
</evidence>
<dbReference type="Gene3D" id="3.40.50.300">
    <property type="entry name" value="P-loop containing nucleotide triphosphate hydrolases"/>
    <property type="match status" value="1"/>
</dbReference>
<dbReference type="Pfam" id="PF06418">
    <property type="entry name" value="CTP_synth_N"/>
    <property type="match status" value="1"/>
</dbReference>
<organism evidence="13 14">
    <name type="scientific">Bemisia tabaci</name>
    <name type="common">Sweetpotato whitefly</name>
    <name type="synonym">Aleurodes tabaci</name>
    <dbReference type="NCBI Taxonomy" id="7038"/>
    <lineage>
        <taxon>Eukaryota</taxon>
        <taxon>Metazoa</taxon>
        <taxon>Ecdysozoa</taxon>
        <taxon>Arthropoda</taxon>
        <taxon>Hexapoda</taxon>
        <taxon>Insecta</taxon>
        <taxon>Pterygota</taxon>
        <taxon>Neoptera</taxon>
        <taxon>Paraneoptera</taxon>
        <taxon>Hemiptera</taxon>
        <taxon>Sternorrhyncha</taxon>
        <taxon>Aleyrodoidea</taxon>
        <taxon>Aleyrodidae</taxon>
        <taxon>Aleyrodinae</taxon>
        <taxon>Bemisia</taxon>
    </lineage>
</organism>
<dbReference type="GO" id="GO:0019856">
    <property type="term" value="P:pyrimidine nucleobase biosynthetic process"/>
    <property type="evidence" value="ECO:0007669"/>
    <property type="project" value="TreeGrafter"/>
</dbReference>
<dbReference type="NCBIfam" id="TIGR00337">
    <property type="entry name" value="PyrG"/>
    <property type="match status" value="1"/>
</dbReference>
<dbReference type="InterPro" id="IPR029062">
    <property type="entry name" value="Class_I_gatase-like"/>
</dbReference>
<dbReference type="InterPro" id="IPR017456">
    <property type="entry name" value="CTP_synthase_N"/>
</dbReference>
<dbReference type="InterPro" id="IPR004468">
    <property type="entry name" value="CTP_synthase"/>
</dbReference>
<feature type="domain" description="CTP synthase N-terminal" evidence="12">
    <location>
        <begin position="2"/>
        <end position="278"/>
    </location>
</feature>
<comment type="pathway">
    <text evidence="1 10">Pyrimidine metabolism; CTP biosynthesis via de novo pathway; CTP from UDP: step 2/2.</text>
</comment>
<dbReference type="GO" id="GO:0005524">
    <property type="term" value="F:ATP binding"/>
    <property type="evidence" value="ECO:0007669"/>
    <property type="project" value="UniProtKB-KW"/>
</dbReference>
<dbReference type="SUPFAM" id="SSF52317">
    <property type="entry name" value="Class I glutamine amidotransferase-like"/>
    <property type="match status" value="1"/>
</dbReference>
<dbReference type="FunFam" id="3.40.50.880:FF:000005">
    <property type="entry name" value="CTP synthase"/>
    <property type="match status" value="1"/>
</dbReference>
<evidence type="ECO:0000256" key="5">
    <source>
        <dbReference type="ARBA" id="ARBA00022840"/>
    </source>
</evidence>
<evidence type="ECO:0000313" key="14">
    <source>
        <dbReference type="Proteomes" id="UP001152759"/>
    </source>
</evidence>
<evidence type="ECO:0000256" key="7">
    <source>
        <dbReference type="ARBA" id="ARBA00022975"/>
    </source>
</evidence>
<dbReference type="SUPFAM" id="SSF52540">
    <property type="entry name" value="P-loop containing nucleoside triphosphate hydrolases"/>
    <property type="match status" value="1"/>
</dbReference>
<evidence type="ECO:0000313" key="13">
    <source>
        <dbReference type="EMBL" id="CAH0393987.1"/>
    </source>
</evidence>
<evidence type="ECO:0000256" key="6">
    <source>
        <dbReference type="ARBA" id="ARBA00022962"/>
    </source>
</evidence>
<dbReference type="PROSITE" id="PS51273">
    <property type="entry name" value="GATASE_TYPE_1"/>
    <property type="match status" value="1"/>
</dbReference>
<dbReference type="GO" id="GO:0003883">
    <property type="term" value="F:CTP synthase activity"/>
    <property type="evidence" value="ECO:0007669"/>
    <property type="project" value="UniProtKB-UniRule"/>
</dbReference>
<dbReference type="InterPro" id="IPR027417">
    <property type="entry name" value="P-loop_NTPase"/>
</dbReference>
<gene>
    <name evidence="13" type="ORF">BEMITA_LOCUS12335</name>
</gene>
<dbReference type="KEGG" id="btab:109039296"/>
<evidence type="ECO:0000259" key="12">
    <source>
        <dbReference type="Pfam" id="PF06418"/>
    </source>
</evidence>
<dbReference type="EMBL" id="OU963869">
    <property type="protein sequence ID" value="CAH0393987.1"/>
    <property type="molecule type" value="Genomic_DNA"/>
</dbReference>